<sequence>MFTATFRTLKLIRYDHSIRLSNSLSLQSRSLPHLAKSPSSHPFSSSSLDHSTYTGKTKYTGTKPKSQLLRPTTILLIFVPILTGYLGYWQLQRLKWKLALIEEVDRNMAKAPMLLPNHINLAALPDFNFRRVLVKGQFTGPPILLGPQTLEGFVGYHLILPFVRSEGSTILVNRGFITTTRANDIRAGKQVPSGLAHDGGTTGEDIIVEGLLPKTGERTIWSPENDIQTNEWFWKDVEQMAEVAGGQKKGVQPVLVDAIADQEQVPTLLMQQGIPVGRPPHIELRNQHAEYAAIWLSLSASTTAMLIYVLTKSRVMPKQRRPRLY</sequence>
<evidence type="ECO:0000256" key="1">
    <source>
        <dbReference type="ARBA" id="ARBA00004370"/>
    </source>
</evidence>
<reference evidence="6" key="3">
    <citation type="submission" date="2024-01" db="EMBL/GenBank/DDBJ databases">
        <authorList>
            <person name="Coelho M.A."/>
            <person name="David-Palma M."/>
            <person name="Shea T."/>
            <person name="Sun S."/>
            <person name="Cuomo C.A."/>
            <person name="Heitman J."/>
        </authorList>
    </citation>
    <scope>NUCLEOTIDE SEQUENCE</scope>
    <source>
        <strain evidence="6">CBS 7841</strain>
    </source>
</reference>
<dbReference type="CDD" id="cd06662">
    <property type="entry name" value="SURF1"/>
    <property type="match status" value="1"/>
</dbReference>
<evidence type="ECO:0000256" key="3">
    <source>
        <dbReference type="ARBA" id="ARBA00022989"/>
    </source>
</evidence>
<evidence type="ECO:0000256" key="4">
    <source>
        <dbReference type="ARBA" id="ARBA00023136"/>
    </source>
</evidence>
<name>A0A1E3IAX8_9TREE</name>
<dbReference type="Pfam" id="PF02104">
    <property type="entry name" value="SURF1"/>
    <property type="match status" value="1"/>
</dbReference>
<comment type="subcellular location">
    <subcellularLocation>
        <location evidence="1">Membrane</location>
    </subcellularLocation>
    <subcellularLocation>
        <location evidence="5">Mitochondrion inner membrane</location>
        <topology evidence="5">Multi-pass membrane protein</topology>
    </subcellularLocation>
</comment>
<comment type="similarity">
    <text evidence="5">Belongs to the SURF1 family.</text>
</comment>
<keyword evidence="4 5" id="KW-0472">Membrane</keyword>
<accession>A0A1E3IAX8</accession>
<comment type="function">
    <text evidence="5">Probably involved in the biogenesis of the COX complex.</text>
</comment>
<keyword evidence="5" id="KW-0999">Mitochondrion inner membrane</keyword>
<dbReference type="GO" id="GO:0005743">
    <property type="term" value="C:mitochondrial inner membrane"/>
    <property type="evidence" value="ECO:0007669"/>
    <property type="project" value="UniProtKB-SubCell"/>
</dbReference>
<dbReference type="InterPro" id="IPR002994">
    <property type="entry name" value="Surf1/Shy1"/>
</dbReference>
<dbReference type="PANTHER" id="PTHR23427">
    <property type="entry name" value="SURFEIT LOCUS PROTEIN"/>
    <property type="match status" value="1"/>
</dbReference>
<feature type="transmembrane region" description="Helical" evidence="5">
    <location>
        <begin position="292"/>
        <end position="311"/>
    </location>
</feature>
<dbReference type="InterPro" id="IPR045214">
    <property type="entry name" value="Surf1/Surf4"/>
</dbReference>
<dbReference type="KEGG" id="cdep:91087045"/>
<dbReference type="RefSeq" id="XP_066068351.1">
    <property type="nucleotide sequence ID" value="XM_066212254.1"/>
</dbReference>
<keyword evidence="3 5" id="KW-1133">Transmembrane helix</keyword>
<dbReference type="AlphaFoldDB" id="A0A1E3IAX8"/>
<evidence type="ECO:0000256" key="5">
    <source>
        <dbReference type="RuleBase" id="RU363076"/>
    </source>
</evidence>
<proteinExistence type="inferred from homology"/>
<evidence type="ECO:0000313" key="7">
    <source>
        <dbReference type="Proteomes" id="UP000094043"/>
    </source>
</evidence>
<protein>
    <recommendedName>
        <fullName evidence="5">SURF1-like protein</fullName>
    </recommendedName>
</protein>
<keyword evidence="7" id="KW-1185">Reference proteome</keyword>
<dbReference type="GO" id="GO:0033617">
    <property type="term" value="P:mitochondrial respiratory chain complex IV assembly"/>
    <property type="evidence" value="ECO:0007669"/>
    <property type="project" value="TreeGrafter"/>
</dbReference>
<dbReference type="PROSITE" id="PS50895">
    <property type="entry name" value="SURF1"/>
    <property type="match status" value="1"/>
</dbReference>
<evidence type="ECO:0000256" key="2">
    <source>
        <dbReference type="ARBA" id="ARBA00022692"/>
    </source>
</evidence>
<keyword evidence="2 5" id="KW-0812">Transmembrane</keyword>
<gene>
    <name evidence="6" type="ORF">L203_102834</name>
</gene>
<feature type="transmembrane region" description="Helical" evidence="5">
    <location>
        <begin position="68"/>
        <end position="89"/>
    </location>
</feature>
<dbReference type="EMBL" id="CP143786">
    <property type="protein sequence ID" value="WVN87651.1"/>
    <property type="molecule type" value="Genomic_DNA"/>
</dbReference>
<dbReference type="Proteomes" id="UP000094043">
    <property type="component" value="Chromosome 3"/>
</dbReference>
<reference evidence="6" key="2">
    <citation type="journal article" date="2022" name="Elife">
        <title>Obligate sexual reproduction of a homothallic fungus closely related to the Cryptococcus pathogenic species complex.</title>
        <authorList>
            <person name="Passer A.R."/>
            <person name="Clancey S.A."/>
            <person name="Shea T."/>
            <person name="David-Palma M."/>
            <person name="Averette A.F."/>
            <person name="Boekhout T."/>
            <person name="Porcel B.M."/>
            <person name="Nowrousian M."/>
            <person name="Cuomo C.A."/>
            <person name="Sun S."/>
            <person name="Heitman J."/>
            <person name="Coelho M.A."/>
        </authorList>
    </citation>
    <scope>NUCLEOTIDE SEQUENCE</scope>
    <source>
        <strain evidence="6">CBS 7841</strain>
    </source>
</reference>
<dbReference type="VEuPathDB" id="FungiDB:L203_04636"/>
<dbReference type="PANTHER" id="PTHR23427:SF2">
    <property type="entry name" value="SURFEIT LOCUS PROTEIN 1"/>
    <property type="match status" value="1"/>
</dbReference>
<dbReference type="GeneID" id="91087045"/>
<organism evidence="6 7">
    <name type="scientific">Cryptococcus depauperatus CBS 7841</name>
    <dbReference type="NCBI Taxonomy" id="1295531"/>
    <lineage>
        <taxon>Eukaryota</taxon>
        <taxon>Fungi</taxon>
        <taxon>Dikarya</taxon>
        <taxon>Basidiomycota</taxon>
        <taxon>Agaricomycotina</taxon>
        <taxon>Tremellomycetes</taxon>
        <taxon>Tremellales</taxon>
        <taxon>Cryptococcaceae</taxon>
        <taxon>Cryptococcus</taxon>
    </lineage>
</organism>
<dbReference type="OrthoDB" id="10040024at2759"/>
<keyword evidence="5" id="KW-0496">Mitochondrion</keyword>
<evidence type="ECO:0000313" key="6">
    <source>
        <dbReference type="EMBL" id="WVN87651.1"/>
    </source>
</evidence>
<reference evidence="6" key="1">
    <citation type="submission" date="2016-06" db="EMBL/GenBank/DDBJ databases">
        <authorList>
            <person name="Cuomo C."/>
            <person name="Litvintseva A."/>
            <person name="Heitman J."/>
            <person name="Chen Y."/>
            <person name="Sun S."/>
            <person name="Springer D."/>
            <person name="Dromer F."/>
            <person name="Young S."/>
            <person name="Zeng Q."/>
            <person name="Chapman S."/>
            <person name="Gujja S."/>
            <person name="Saif S."/>
            <person name="Birren B."/>
        </authorList>
    </citation>
    <scope>NUCLEOTIDE SEQUENCE</scope>
    <source>
        <strain evidence="6">CBS 7841</strain>
    </source>
</reference>